<dbReference type="AlphaFoldDB" id="A0A0A7EDX9"/>
<sequence length="122" mass="14073">MKFVRWLLGRIILFFDFITTPRGVKRDAQLQAEIDAKTQNLSLYQFKACPFCVKVRRAMKRNSLNIELRDAKTEGIHRETLAAEGGKVKVPCLRIEQDDKVTWLYESNDIIAFLENEVAKAA</sequence>
<dbReference type="HOGENOM" id="CLU_026126_8_0_6"/>
<dbReference type="PROSITE" id="PS51354">
    <property type="entry name" value="GLUTAREDOXIN_2"/>
    <property type="match status" value="1"/>
</dbReference>
<protein>
    <submittedName>
        <fullName evidence="2">Glutaredoxin</fullName>
    </submittedName>
</protein>
<dbReference type="SUPFAM" id="SSF52833">
    <property type="entry name" value="Thioredoxin-like"/>
    <property type="match status" value="1"/>
</dbReference>
<dbReference type="Proteomes" id="UP000030341">
    <property type="component" value="Chromosome 1"/>
</dbReference>
<dbReference type="STRING" id="1348114.OM33_05950"/>
<evidence type="ECO:0000259" key="1">
    <source>
        <dbReference type="Pfam" id="PF13417"/>
    </source>
</evidence>
<name>A0A0A7EDX9_9GAMM</name>
<dbReference type="OrthoDB" id="9793736at2"/>
<evidence type="ECO:0000313" key="3">
    <source>
        <dbReference type="Proteomes" id="UP000030341"/>
    </source>
</evidence>
<organism evidence="2 3">
    <name type="scientific">Pseudoalteromonas piratica</name>
    <dbReference type="NCBI Taxonomy" id="1348114"/>
    <lineage>
        <taxon>Bacteria</taxon>
        <taxon>Pseudomonadati</taxon>
        <taxon>Pseudomonadota</taxon>
        <taxon>Gammaproteobacteria</taxon>
        <taxon>Alteromonadales</taxon>
        <taxon>Pseudoalteromonadaceae</taxon>
        <taxon>Pseudoalteromonas</taxon>
    </lineage>
</organism>
<feature type="domain" description="GST N-terminal" evidence="1">
    <location>
        <begin position="43"/>
        <end position="117"/>
    </location>
</feature>
<proteinExistence type="predicted"/>
<accession>A0A0A7EDX9</accession>
<dbReference type="RefSeq" id="WP_038639954.1">
    <property type="nucleotide sequence ID" value="NZ_CP009888.1"/>
</dbReference>
<evidence type="ECO:0000313" key="2">
    <source>
        <dbReference type="EMBL" id="AIY64738.1"/>
    </source>
</evidence>
<dbReference type="InterPro" id="IPR004045">
    <property type="entry name" value="Glutathione_S-Trfase_N"/>
</dbReference>
<dbReference type="InterPro" id="IPR036249">
    <property type="entry name" value="Thioredoxin-like_sf"/>
</dbReference>
<dbReference type="EMBL" id="CP009888">
    <property type="protein sequence ID" value="AIY64738.1"/>
    <property type="molecule type" value="Genomic_DNA"/>
</dbReference>
<dbReference type="Gene3D" id="3.40.30.10">
    <property type="entry name" value="Glutaredoxin"/>
    <property type="match status" value="1"/>
</dbReference>
<dbReference type="eggNOG" id="COG0695">
    <property type="taxonomic scope" value="Bacteria"/>
</dbReference>
<keyword evidence="3" id="KW-1185">Reference proteome</keyword>
<reference evidence="2 3" key="1">
    <citation type="submission" date="2014-11" db="EMBL/GenBank/DDBJ databases">
        <title>Complete Genome Sequence of Pseudoalteromonas sp. Strain OCN003 Isolated from Kaneohe Bay, Oahu, Hawaii.</title>
        <authorList>
            <person name="Beurmann S."/>
            <person name="Videau P."/>
            <person name="Ushijima B."/>
            <person name="Smith A.M."/>
            <person name="Aeby G.S."/>
            <person name="Callahan S.M."/>
            <person name="Belcaid M."/>
        </authorList>
    </citation>
    <scope>NUCLEOTIDE SEQUENCE [LARGE SCALE GENOMIC DNA]</scope>
    <source>
        <strain evidence="2 3">OCN003</strain>
    </source>
</reference>
<dbReference type="Pfam" id="PF13417">
    <property type="entry name" value="GST_N_3"/>
    <property type="match status" value="1"/>
</dbReference>
<dbReference type="KEGG" id="pseo:OM33_05950"/>
<gene>
    <name evidence="2" type="ORF">OM33_05950</name>
</gene>